<evidence type="ECO:0000313" key="10">
    <source>
        <dbReference type="Proteomes" id="UP001215598"/>
    </source>
</evidence>
<proteinExistence type="predicted"/>
<dbReference type="Gene3D" id="1.25.40.20">
    <property type="entry name" value="Ankyrin repeat-containing domain"/>
    <property type="match status" value="1"/>
</dbReference>
<keyword evidence="4" id="KW-0862">Zinc</keyword>
<dbReference type="GO" id="GO:0008270">
    <property type="term" value="F:zinc ion binding"/>
    <property type="evidence" value="ECO:0007669"/>
    <property type="project" value="UniProtKB-KW"/>
</dbReference>
<dbReference type="PANTHER" id="PTHR24171">
    <property type="entry name" value="ANKYRIN REPEAT DOMAIN-CONTAINING PROTEIN 39-RELATED"/>
    <property type="match status" value="1"/>
</dbReference>
<keyword evidence="10" id="KW-1185">Reference proteome</keyword>
<evidence type="ECO:0000256" key="3">
    <source>
        <dbReference type="ARBA" id="ARBA00022771"/>
    </source>
</evidence>
<dbReference type="PROSITE" id="PS01360">
    <property type="entry name" value="ZF_MYND_1"/>
    <property type="match status" value="1"/>
</dbReference>
<dbReference type="SUPFAM" id="SSF144232">
    <property type="entry name" value="HIT/MYND zinc finger-like"/>
    <property type="match status" value="1"/>
</dbReference>
<dbReference type="Pfam" id="PF00023">
    <property type="entry name" value="Ank"/>
    <property type="match status" value="1"/>
</dbReference>
<keyword evidence="1" id="KW-0479">Metal-binding</keyword>
<protein>
    <recommendedName>
        <fullName evidence="8">MYND-type domain-containing protein</fullName>
    </recommendedName>
</protein>
<accession>A0AAD7HI56</accession>
<keyword evidence="5 6" id="KW-0040">ANK repeat</keyword>
<gene>
    <name evidence="9" type="ORF">B0H16DRAFT_1432303</name>
</gene>
<evidence type="ECO:0000256" key="6">
    <source>
        <dbReference type="PROSITE-ProRule" id="PRU00023"/>
    </source>
</evidence>
<dbReference type="Pfam" id="PF01753">
    <property type="entry name" value="zf-MYND"/>
    <property type="match status" value="1"/>
</dbReference>
<dbReference type="PROSITE" id="PS50297">
    <property type="entry name" value="ANK_REP_REGION"/>
    <property type="match status" value="1"/>
</dbReference>
<dbReference type="PANTHER" id="PTHR24171:SF9">
    <property type="entry name" value="ANKYRIN REPEAT DOMAIN-CONTAINING PROTEIN 39"/>
    <property type="match status" value="1"/>
</dbReference>
<evidence type="ECO:0000256" key="4">
    <source>
        <dbReference type="ARBA" id="ARBA00022833"/>
    </source>
</evidence>
<evidence type="ECO:0000256" key="5">
    <source>
        <dbReference type="ARBA" id="ARBA00023043"/>
    </source>
</evidence>
<evidence type="ECO:0000256" key="7">
    <source>
        <dbReference type="PROSITE-ProRule" id="PRU00134"/>
    </source>
</evidence>
<evidence type="ECO:0000313" key="9">
    <source>
        <dbReference type="EMBL" id="KAJ7720716.1"/>
    </source>
</evidence>
<dbReference type="SUPFAM" id="SSF48403">
    <property type="entry name" value="Ankyrin repeat"/>
    <property type="match status" value="1"/>
</dbReference>
<evidence type="ECO:0000256" key="1">
    <source>
        <dbReference type="ARBA" id="ARBA00022723"/>
    </source>
</evidence>
<dbReference type="InterPro" id="IPR002893">
    <property type="entry name" value="Znf_MYND"/>
</dbReference>
<feature type="repeat" description="ANK" evidence="6">
    <location>
        <begin position="49"/>
        <end position="85"/>
    </location>
</feature>
<dbReference type="InterPro" id="IPR036770">
    <property type="entry name" value="Ankyrin_rpt-contain_sf"/>
</dbReference>
<dbReference type="InterPro" id="IPR002110">
    <property type="entry name" value="Ankyrin_rpt"/>
</dbReference>
<evidence type="ECO:0000259" key="8">
    <source>
        <dbReference type="PROSITE" id="PS50865"/>
    </source>
</evidence>
<organism evidence="9 10">
    <name type="scientific">Mycena metata</name>
    <dbReference type="NCBI Taxonomy" id="1033252"/>
    <lineage>
        <taxon>Eukaryota</taxon>
        <taxon>Fungi</taxon>
        <taxon>Dikarya</taxon>
        <taxon>Basidiomycota</taxon>
        <taxon>Agaricomycotina</taxon>
        <taxon>Agaricomycetes</taxon>
        <taxon>Agaricomycetidae</taxon>
        <taxon>Agaricales</taxon>
        <taxon>Marasmiineae</taxon>
        <taxon>Mycenaceae</taxon>
        <taxon>Mycena</taxon>
    </lineage>
</organism>
<keyword evidence="3 7" id="KW-0863">Zinc-finger</keyword>
<dbReference type="Gene3D" id="6.10.140.2220">
    <property type="match status" value="1"/>
</dbReference>
<dbReference type="PROSITE" id="PS50865">
    <property type="entry name" value="ZF_MYND_2"/>
    <property type="match status" value="1"/>
</dbReference>
<dbReference type="PROSITE" id="PS50088">
    <property type="entry name" value="ANK_REPEAT"/>
    <property type="match status" value="1"/>
</dbReference>
<keyword evidence="2" id="KW-0677">Repeat</keyword>
<dbReference type="EMBL" id="JARKIB010000237">
    <property type="protein sequence ID" value="KAJ7720716.1"/>
    <property type="molecule type" value="Genomic_DNA"/>
</dbReference>
<dbReference type="AlphaFoldDB" id="A0AAD7HI56"/>
<comment type="caution">
    <text evidence="9">The sequence shown here is derived from an EMBL/GenBank/DDBJ whole genome shotgun (WGS) entry which is preliminary data.</text>
</comment>
<reference evidence="9" key="1">
    <citation type="submission" date="2023-03" db="EMBL/GenBank/DDBJ databases">
        <title>Massive genome expansion in bonnet fungi (Mycena s.s.) driven by repeated elements and novel gene families across ecological guilds.</title>
        <authorList>
            <consortium name="Lawrence Berkeley National Laboratory"/>
            <person name="Harder C.B."/>
            <person name="Miyauchi S."/>
            <person name="Viragh M."/>
            <person name="Kuo A."/>
            <person name="Thoen E."/>
            <person name="Andreopoulos B."/>
            <person name="Lu D."/>
            <person name="Skrede I."/>
            <person name="Drula E."/>
            <person name="Henrissat B."/>
            <person name="Morin E."/>
            <person name="Kohler A."/>
            <person name="Barry K."/>
            <person name="LaButti K."/>
            <person name="Morin E."/>
            <person name="Salamov A."/>
            <person name="Lipzen A."/>
            <person name="Mereny Z."/>
            <person name="Hegedus B."/>
            <person name="Baldrian P."/>
            <person name="Stursova M."/>
            <person name="Weitz H."/>
            <person name="Taylor A."/>
            <person name="Grigoriev I.V."/>
            <person name="Nagy L.G."/>
            <person name="Martin F."/>
            <person name="Kauserud H."/>
        </authorList>
    </citation>
    <scope>NUCLEOTIDE SEQUENCE</scope>
    <source>
        <strain evidence="9">CBHHK182m</strain>
    </source>
</reference>
<feature type="domain" description="MYND-type" evidence="8">
    <location>
        <begin position="157"/>
        <end position="202"/>
    </location>
</feature>
<name>A0AAD7HI56_9AGAR</name>
<evidence type="ECO:0000256" key="2">
    <source>
        <dbReference type="ARBA" id="ARBA00022737"/>
    </source>
</evidence>
<dbReference type="Proteomes" id="UP001215598">
    <property type="component" value="Unassembled WGS sequence"/>
</dbReference>
<sequence length="327" mass="36527">MTSTETVFQYGYATVAILGAQRVFEASPWAEIVQLLLEEGLFVDSADILGNTALHHASSSPSSARTVLLARLLTCHGADVNAQNCFGEVCTIGAMQMENLEMLDIFLFYGANIDVEDVDGWSPRRLFVHCAPGVISMTRKWIRRRMGIYAPYGEKRCDCCGKPKSPVKRRMSTLKLCSRCKLVRYCSVQCQVTSWAVHGKTCRPFTAANAVVLTPFYESDRGPESDIAFSCVPYDLCFGPKTVIVKVRIPRDKWHAPRTGSDLVVVSRSRSLVCRVRRYDDPREYDRLVAAIQSIGVEGLDAFFIAELQHSSCLVIRISDPLAEQPW</sequence>